<dbReference type="PROSITE" id="PS00135">
    <property type="entry name" value="TRYPSIN_SER"/>
    <property type="match status" value="1"/>
</dbReference>
<dbReference type="WBParaSite" id="nRc.2.0.1.t45496-RA">
    <property type="protein sequence ID" value="nRc.2.0.1.t45496-RA"/>
    <property type="gene ID" value="nRc.2.0.1.g45496"/>
</dbReference>
<evidence type="ECO:0000256" key="2">
    <source>
        <dbReference type="ARBA" id="ARBA00024195"/>
    </source>
</evidence>
<dbReference type="InterPro" id="IPR009003">
    <property type="entry name" value="Peptidase_S1_PA"/>
</dbReference>
<organism evidence="4 5">
    <name type="scientific">Romanomermis culicivorax</name>
    <name type="common">Nematode worm</name>
    <dbReference type="NCBI Taxonomy" id="13658"/>
    <lineage>
        <taxon>Eukaryota</taxon>
        <taxon>Metazoa</taxon>
        <taxon>Ecdysozoa</taxon>
        <taxon>Nematoda</taxon>
        <taxon>Enoplea</taxon>
        <taxon>Dorylaimia</taxon>
        <taxon>Mermithida</taxon>
        <taxon>Mermithoidea</taxon>
        <taxon>Mermithidae</taxon>
        <taxon>Romanomermis</taxon>
    </lineage>
</organism>
<dbReference type="InterPro" id="IPR001314">
    <property type="entry name" value="Peptidase_S1A"/>
</dbReference>
<proteinExistence type="inferred from homology"/>
<keyword evidence="1" id="KW-1015">Disulfide bond</keyword>
<dbReference type="Pfam" id="PF00089">
    <property type="entry name" value="Trypsin"/>
    <property type="match status" value="1"/>
</dbReference>
<reference evidence="5" key="1">
    <citation type="submission" date="2022-11" db="UniProtKB">
        <authorList>
            <consortium name="WormBaseParasite"/>
        </authorList>
    </citation>
    <scope>IDENTIFICATION</scope>
</reference>
<dbReference type="Gene3D" id="2.40.10.10">
    <property type="entry name" value="Trypsin-like serine proteases"/>
    <property type="match status" value="1"/>
</dbReference>
<dbReference type="Proteomes" id="UP000887565">
    <property type="component" value="Unplaced"/>
</dbReference>
<dbReference type="AlphaFoldDB" id="A0A915L429"/>
<feature type="domain" description="Peptidase S1" evidence="3">
    <location>
        <begin position="1"/>
        <end position="184"/>
    </location>
</feature>
<comment type="similarity">
    <text evidence="2">Belongs to the peptidase S1 family. CLIP subfamily.</text>
</comment>
<dbReference type="GO" id="GO:0004252">
    <property type="term" value="F:serine-type endopeptidase activity"/>
    <property type="evidence" value="ECO:0007669"/>
    <property type="project" value="InterPro"/>
</dbReference>
<dbReference type="InterPro" id="IPR033116">
    <property type="entry name" value="TRYPSIN_SER"/>
</dbReference>
<dbReference type="OMA" id="NTGSEWQ"/>
<dbReference type="InterPro" id="IPR043504">
    <property type="entry name" value="Peptidase_S1_PA_chymotrypsin"/>
</dbReference>
<evidence type="ECO:0000313" key="5">
    <source>
        <dbReference type="WBParaSite" id="nRc.2.0.1.t45496-RA"/>
    </source>
</evidence>
<sequence length="200" mass="22738">MGLIFGVYDLNFVTPHVIHRSIVDVVYHPKYGNQENDIALIKLEKPVIFNAYVRPLCLPNGKDTDLVLSNVCSVCGYGATEVNGNKYPTVPHCYHAEMGNSFLIRRQVWNFNPLRSIVSAMDTFRYKGVSEGDSGGPLTCKKHFKHFLTGIAYAKHVGAIHRSVSYNFFINVPKFVPWIRKVTKIREKKVVTRNYQSSMI</sequence>
<dbReference type="PROSITE" id="PS50240">
    <property type="entry name" value="TRYPSIN_DOM"/>
    <property type="match status" value="1"/>
</dbReference>
<protein>
    <submittedName>
        <fullName evidence="5">Peptidase S1 domain-containing protein</fullName>
    </submittedName>
</protein>
<evidence type="ECO:0000259" key="3">
    <source>
        <dbReference type="PROSITE" id="PS50240"/>
    </source>
</evidence>
<dbReference type="PRINTS" id="PR00722">
    <property type="entry name" value="CHYMOTRYPSIN"/>
</dbReference>
<dbReference type="SUPFAM" id="SSF50494">
    <property type="entry name" value="Trypsin-like serine proteases"/>
    <property type="match status" value="1"/>
</dbReference>
<dbReference type="SMART" id="SM00020">
    <property type="entry name" value="Tryp_SPc"/>
    <property type="match status" value="1"/>
</dbReference>
<evidence type="ECO:0000313" key="4">
    <source>
        <dbReference type="Proteomes" id="UP000887565"/>
    </source>
</evidence>
<dbReference type="GO" id="GO:0006508">
    <property type="term" value="P:proteolysis"/>
    <property type="evidence" value="ECO:0007669"/>
    <property type="project" value="InterPro"/>
</dbReference>
<accession>A0A915L429</accession>
<evidence type="ECO:0000256" key="1">
    <source>
        <dbReference type="ARBA" id="ARBA00023157"/>
    </source>
</evidence>
<dbReference type="InterPro" id="IPR001254">
    <property type="entry name" value="Trypsin_dom"/>
</dbReference>
<keyword evidence="4" id="KW-1185">Reference proteome</keyword>
<dbReference type="PANTHER" id="PTHR24256">
    <property type="entry name" value="TRYPTASE-RELATED"/>
    <property type="match status" value="1"/>
</dbReference>
<dbReference type="InterPro" id="IPR051487">
    <property type="entry name" value="Ser/Thr_Proteases_Immune/Dev"/>
</dbReference>
<name>A0A915L429_ROMCU</name>